<dbReference type="EMBL" id="JAUZQC010000005">
    <property type="protein sequence ID" value="KAK5871738.1"/>
    <property type="molecule type" value="Genomic_DNA"/>
</dbReference>
<evidence type="ECO:0000313" key="2">
    <source>
        <dbReference type="EMBL" id="KAK5871738.1"/>
    </source>
</evidence>
<proteinExistence type="predicted"/>
<gene>
    <name evidence="2" type="ORF">PBY51_004599</name>
</gene>
<evidence type="ECO:0000256" key="1">
    <source>
        <dbReference type="SAM" id="MobiDB-lite"/>
    </source>
</evidence>
<protein>
    <submittedName>
        <fullName evidence="2">Uncharacterized protein</fullName>
    </submittedName>
</protein>
<comment type="caution">
    <text evidence="2">The sequence shown here is derived from an EMBL/GenBank/DDBJ whole genome shotgun (WGS) entry which is preliminary data.</text>
</comment>
<feature type="compositionally biased region" description="Polar residues" evidence="1">
    <location>
        <begin position="83"/>
        <end position="96"/>
    </location>
</feature>
<dbReference type="Proteomes" id="UP001346869">
    <property type="component" value="Unassembled WGS sequence"/>
</dbReference>
<feature type="region of interest" description="Disordered" evidence="1">
    <location>
        <begin position="76"/>
        <end position="96"/>
    </location>
</feature>
<reference evidence="2 3" key="1">
    <citation type="journal article" date="2023" name="Genes (Basel)">
        <title>Chromosome-Level Genome Assembly and Circadian Gene Repertoire of the Patagonia Blennie Eleginops maclovinus-The Closest Ancestral Proxy of Antarctic Cryonotothenioids.</title>
        <authorList>
            <person name="Cheng C.C."/>
            <person name="Rivera-Colon A.G."/>
            <person name="Minhas B.F."/>
            <person name="Wilson L."/>
            <person name="Rayamajhi N."/>
            <person name="Vargas-Chacoff L."/>
            <person name="Catchen J.M."/>
        </authorList>
    </citation>
    <scope>NUCLEOTIDE SEQUENCE [LARGE SCALE GENOMIC DNA]</scope>
    <source>
        <strain evidence="2">JMC-PN-2008</strain>
    </source>
</reference>
<sequence>MLETLTRVTCSRGAAGGRAARPPGAHRRGQLPPHRSRMAAAAAEELPALPRWRMEYKGHTKTSLRIERIAVDAGERRPAEALQKQTLSADTCSRLT</sequence>
<organism evidence="2 3">
    <name type="scientific">Eleginops maclovinus</name>
    <name type="common">Patagonian blennie</name>
    <name type="synonym">Eleginus maclovinus</name>
    <dbReference type="NCBI Taxonomy" id="56733"/>
    <lineage>
        <taxon>Eukaryota</taxon>
        <taxon>Metazoa</taxon>
        <taxon>Chordata</taxon>
        <taxon>Craniata</taxon>
        <taxon>Vertebrata</taxon>
        <taxon>Euteleostomi</taxon>
        <taxon>Actinopterygii</taxon>
        <taxon>Neopterygii</taxon>
        <taxon>Teleostei</taxon>
        <taxon>Neoteleostei</taxon>
        <taxon>Acanthomorphata</taxon>
        <taxon>Eupercaria</taxon>
        <taxon>Perciformes</taxon>
        <taxon>Notothenioidei</taxon>
        <taxon>Eleginopidae</taxon>
        <taxon>Eleginops</taxon>
    </lineage>
</organism>
<feature type="region of interest" description="Disordered" evidence="1">
    <location>
        <begin position="1"/>
        <end position="41"/>
    </location>
</feature>
<feature type="compositionally biased region" description="Basic residues" evidence="1">
    <location>
        <begin position="24"/>
        <end position="37"/>
    </location>
</feature>
<evidence type="ECO:0000313" key="3">
    <source>
        <dbReference type="Proteomes" id="UP001346869"/>
    </source>
</evidence>
<reference evidence="2 3" key="2">
    <citation type="journal article" date="2023" name="Mol. Biol. Evol.">
        <title>Genomics of Secondarily Temperate Adaptation in the Only Non-Antarctic Icefish.</title>
        <authorList>
            <person name="Rivera-Colon A.G."/>
            <person name="Rayamajhi N."/>
            <person name="Minhas B.F."/>
            <person name="Madrigal G."/>
            <person name="Bilyk K.T."/>
            <person name="Yoon V."/>
            <person name="Hune M."/>
            <person name="Gregory S."/>
            <person name="Cheng C.H.C."/>
            <person name="Catchen J.M."/>
        </authorList>
    </citation>
    <scope>NUCLEOTIDE SEQUENCE [LARGE SCALE GENOMIC DNA]</scope>
    <source>
        <strain evidence="2">JMC-PN-2008</strain>
    </source>
</reference>
<accession>A0AAN8ATJ1</accession>
<keyword evidence="3" id="KW-1185">Reference proteome</keyword>
<dbReference type="AlphaFoldDB" id="A0AAN8ATJ1"/>
<name>A0AAN8ATJ1_ELEMC</name>